<evidence type="ECO:0000256" key="1">
    <source>
        <dbReference type="ARBA" id="ARBA00022741"/>
    </source>
</evidence>
<dbReference type="GO" id="GO:0005829">
    <property type="term" value="C:cytosol"/>
    <property type="evidence" value="ECO:0007669"/>
    <property type="project" value="TreeGrafter"/>
</dbReference>
<dbReference type="GO" id="GO:0051782">
    <property type="term" value="P:negative regulation of cell division"/>
    <property type="evidence" value="ECO:0007669"/>
    <property type="project" value="TreeGrafter"/>
</dbReference>
<keyword evidence="4" id="KW-0966">Cell projection</keyword>
<keyword evidence="5" id="KW-1185">Reference proteome</keyword>
<dbReference type="CDD" id="cd02038">
    <property type="entry name" value="FlhG-like"/>
    <property type="match status" value="1"/>
</dbReference>
<dbReference type="GO" id="GO:0016887">
    <property type="term" value="F:ATP hydrolysis activity"/>
    <property type="evidence" value="ECO:0007669"/>
    <property type="project" value="TreeGrafter"/>
</dbReference>
<organism evidence="4 5">
    <name type="scientific">Desulfovibrio litoralis DSM 11393</name>
    <dbReference type="NCBI Taxonomy" id="1121455"/>
    <lineage>
        <taxon>Bacteria</taxon>
        <taxon>Pseudomonadati</taxon>
        <taxon>Thermodesulfobacteriota</taxon>
        <taxon>Desulfovibrionia</taxon>
        <taxon>Desulfovibrionales</taxon>
        <taxon>Desulfovibrionaceae</taxon>
        <taxon>Desulfovibrio</taxon>
    </lineage>
</organism>
<dbReference type="InterPro" id="IPR050625">
    <property type="entry name" value="ParA/MinD_ATPase"/>
</dbReference>
<dbReference type="PANTHER" id="PTHR43384:SF4">
    <property type="entry name" value="CELLULOSE BIOSYNTHESIS PROTEIN BCSQ-RELATED"/>
    <property type="match status" value="1"/>
</dbReference>
<dbReference type="PANTHER" id="PTHR43384">
    <property type="entry name" value="SEPTUM SITE-DETERMINING PROTEIN MIND HOMOLOG, CHLOROPLASTIC-RELATED"/>
    <property type="match status" value="1"/>
</dbReference>
<dbReference type="EMBL" id="FRDI01000003">
    <property type="protein sequence ID" value="SHN54354.1"/>
    <property type="molecule type" value="Genomic_DNA"/>
</dbReference>
<dbReference type="InterPro" id="IPR033875">
    <property type="entry name" value="FlhG"/>
</dbReference>
<reference evidence="4 5" key="1">
    <citation type="submission" date="2016-12" db="EMBL/GenBank/DDBJ databases">
        <authorList>
            <person name="Song W.-J."/>
            <person name="Kurnit D.M."/>
        </authorList>
    </citation>
    <scope>NUCLEOTIDE SEQUENCE [LARGE SCALE GENOMIC DNA]</scope>
    <source>
        <strain evidence="4 5">DSM 11393</strain>
    </source>
</reference>
<dbReference type="Pfam" id="PF01656">
    <property type="entry name" value="CbiA"/>
    <property type="match status" value="1"/>
</dbReference>
<dbReference type="GO" id="GO:0009898">
    <property type="term" value="C:cytoplasmic side of plasma membrane"/>
    <property type="evidence" value="ECO:0007669"/>
    <property type="project" value="TreeGrafter"/>
</dbReference>
<dbReference type="InterPro" id="IPR025501">
    <property type="entry name" value="MinD_FleN"/>
</dbReference>
<dbReference type="AlphaFoldDB" id="A0A1M7S7L2"/>
<keyword evidence="1" id="KW-0547">Nucleotide-binding</keyword>
<dbReference type="InterPro" id="IPR027417">
    <property type="entry name" value="P-loop_NTPase"/>
</dbReference>
<protein>
    <submittedName>
        <fullName evidence="4">Flagellar biosynthesis protein FlhG</fullName>
    </submittedName>
</protein>
<dbReference type="OrthoDB" id="9773088at2"/>
<dbReference type="STRING" id="1121455.SAMN02745728_00525"/>
<gene>
    <name evidence="4" type="ORF">SAMN02745728_00525</name>
</gene>
<dbReference type="GO" id="GO:0005524">
    <property type="term" value="F:ATP binding"/>
    <property type="evidence" value="ECO:0007669"/>
    <property type="project" value="UniProtKB-KW"/>
</dbReference>
<sequence>MSNNQTTTLCVSVLSGKGGVGKTNITLNLGCSLVSAGEKVLLMDCDLGLANLDVLLGLAPEKTLQDLLLPYTTPAEVAIPISEGLDFIPAASGMPELVELDTDIRNVLFDKLESFFPAYDFVFLDLGAGISSTVLAMAAMSRLRLVVVTPEPTSLTDSYALMKVLSKKYGVTDFYVVVNQADNHREEVQAFDRLHAACQKFLKIEPQFLGGIRTDRLVSEAVRRQKPLMQYAPHSLAAQNFNALASRLRSIRLTMLPQLASSSVLMPLPKEFS</sequence>
<keyword evidence="4" id="KW-0969">Cilium</keyword>
<keyword evidence="4" id="KW-0282">Flagellum</keyword>
<dbReference type="InterPro" id="IPR002586">
    <property type="entry name" value="CobQ/CobB/MinD/ParA_Nub-bd_dom"/>
</dbReference>
<keyword evidence="2" id="KW-0067">ATP-binding</keyword>
<proteinExistence type="predicted"/>
<evidence type="ECO:0000256" key="2">
    <source>
        <dbReference type="ARBA" id="ARBA00022840"/>
    </source>
</evidence>
<evidence type="ECO:0000313" key="5">
    <source>
        <dbReference type="Proteomes" id="UP000186469"/>
    </source>
</evidence>
<dbReference type="PIRSF" id="PIRSF003092">
    <property type="entry name" value="MinD"/>
    <property type="match status" value="1"/>
</dbReference>
<evidence type="ECO:0000313" key="4">
    <source>
        <dbReference type="EMBL" id="SHN54354.1"/>
    </source>
</evidence>
<evidence type="ECO:0000259" key="3">
    <source>
        <dbReference type="Pfam" id="PF01656"/>
    </source>
</evidence>
<dbReference type="SUPFAM" id="SSF52540">
    <property type="entry name" value="P-loop containing nucleoside triphosphate hydrolases"/>
    <property type="match status" value="1"/>
</dbReference>
<dbReference type="Gene3D" id="3.40.50.300">
    <property type="entry name" value="P-loop containing nucleotide triphosphate hydrolases"/>
    <property type="match status" value="1"/>
</dbReference>
<dbReference type="Proteomes" id="UP000186469">
    <property type="component" value="Unassembled WGS sequence"/>
</dbReference>
<name>A0A1M7S7L2_9BACT</name>
<dbReference type="RefSeq" id="WP_072696232.1">
    <property type="nucleotide sequence ID" value="NZ_FRDI01000003.1"/>
</dbReference>
<accession>A0A1M7S7L2</accession>
<feature type="domain" description="CobQ/CobB/MinD/ParA nucleotide binding" evidence="3">
    <location>
        <begin position="12"/>
        <end position="228"/>
    </location>
</feature>